<evidence type="ECO:0000256" key="4">
    <source>
        <dbReference type="ARBA" id="ARBA00022989"/>
    </source>
</evidence>
<dbReference type="GO" id="GO:0005886">
    <property type="term" value="C:plasma membrane"/>
    <property type="evidence" value="ECO:0007669"/>
    <property type="project" value="UniProtKB-SubCell"/>
</dbReference>
<proteinExistence type="predicted"/>
<evidence type="ECO:0000256" key="1">
    <source>
        <dbReference type="ARBA" id="ARBA00004651"/>
    </source>
</evidence>
<comment type="caution">
    <text evidence="7">The sequence shown here is derived from an EMBL/GenBank/DDBJ whole genome shotgun (WGS) entry which is preliminary data.</text>
</comment>
<keyword evidence="3 6" id="KW-0812">Transmembrane</keyword>
<feature type="transmembrane region" description="Helical" evidence="6">
    <location>
        <begin position="440"/>
        <end position="459"/>
    </location>
</feature>
<protein>
    <submittedName>
        <fullName evidence="7">Lipopolysaccharide biosynthesis protein</fullName>
    </submittedName>
</protein>
<dbReference type="PANTHER" id="PTHR30250:SF26">
    <property type="entry name" value="PSMA PROTEIN"/>
    <property type="match status" value="1"/>
</dbReference>
<feature type="transmembrane region" description="Helical" evidence="6">
    <location>
        <begin position="90"/>
        <end position="116"/>
    </location>
</feature>
<keyword evidence="2" id="KW-1003">Cell membrane</keyword>
<feature type="transmembrane region" description="Helical" evidence="6">
    <location>
        <begin position="190"/>
        <end position="211"/>
    </location>
</feature>
<dbReference type="AlphaFoldDB" id="A0AAI9S2E3"/>
<feature type="transmembrane region" description="Helical" evidence="6">
    <location>
        <begin position="465"/>
        <end position="492"/>
    </location>
</feature>
<dbReference type="EMBL" id="VYQC01000011">
    <property type="protein sequence ID" value="KAA9043616.1"/>
    <property type="molecule type" value="Genomic_DNA"/>
</dbReference>
<feature type="transmembrane region" description="Helical" evidence="6">
    <location>
        <begin position="355"/>
        <end position="377"/>
    </location>
</feature>
<gene>
    <name evidence="7" type="ORF">F6S82_17220</name>
</gene>
<dbReference type="Pfam" id="PF01554">
    <property type="entry name" value="MatE"/>
    <property type="match status" value="1"/>
</dbReference>
<dbReference type="Proteomes" id="UP000327007">
    <property type="component" value="Unassembled WGS sequence"/>
</dbReference>
<keyword evidence="4 6" id="KW-1133">Transmembrane helix</keyword>
<dbReference type="GO" id="GO:0015297">
    <property type="term" value="F:antiporter activity"/>
    <property type="evidence" value="ECO:0007669"/>
    <property type="project" value="InterPro"/>
</dbReference>
<evidence type="ECO:0000313" key="7">
    <source>
        <dbReference type="EMBL" id="KAA9043616.1"/>
    </source>
</evidence>
<sequence length="517" mass="59075">MSETTANNKRIVKNTMFLYVRMLLSLLVSLYTSRVVLNALGASDYGIYNVVGGVVVMFAFMSNTMATAAQRFMSYAIGRKDIKDLRNTFVVSRMILWTIALLVFILVESIGIWLLFDQLLIPEDRIYAAFWVFQFSVASLFITIVSIPYNAVIIAHEKMSVYAGLSLVDIFLKFGVAFWLLNISDSVDKLIMYGSLIMVIAILMRIIYIIYCKRHFEECSHNINKYDKEKGKQMLSFFGWNTIGALSYVAKEQGVNILINIFFGTIVNAARGITSQVTGAVQGFISNFQVAMNPQITKYYAQRDYENLFKLVQRGAKFSLFLFFFLALPIFIDINYILQLWLVNVPEHTASFIRLTFILMMIEALSSPVITCLLAVGKVKWYQIIVGGLLIFNLPISYIAFHLGYAPEITIVIAIVISLISLIIRLIMLHFYIAFPIKQFIITVLVRAFFVIILSYYISYIFCSIILVTGFIHLVITLIISWFIAGLCILFVGMNKSERRIVYETVIKILRKTHFKK</sequence>
<feature type="transmembrane region" description="Helical" evidence="6">
    <location>
        <begin position="18"/>
        <end position="40"/>
    </location>
</feature>
<feature type="transmembrane region" description="Helical" evidence="6">
    <location>
        <begin position="384"/>
        <end position="403"/>
    </location>
</feature>
<evidence type="ECO:0000256" key="5">
    <source>
        <dbReference type="ARBA" id="ARBA00023136"/>
    </source>
</evidence>
<dbReference type="InterPro" id="IPR050833">
    <property type="entry name" value="Poly_Biosynth_Transport"/>
</dbReference>
<name>A0AAI9S2E3_9BACE</name>
<organism evidence="7 8">
    <name type="scientific">Bacteroides xylanisolvens</name>
    <dbReference type="NCBI Taxonomy" id="371601"/>
    <lineage>
        <taxon>Bacteria</taxon>
        <taxon>Pseudomonadati</taxon>
        <taxon>Bacteroidota</taxon>
        <taxon>Bacteroidia</taxon>
        <taxon>Bacteroidales</taxon>
        <taxon>Bacteroidaceae</taxon>
        <taxon>Bacteroides</taxon>
    </lineage>
</organism>
<evidence type="ECO:0000256" key="2">
    <source>
        <dbReference type="ARBA" id="ARBA00022475"/>
    </source>
</evidence>
<comment type="subcellular location">
    <subcellularLocation>
        <location evidence="1">Cell membrane</location>
        <topology evidence="1">Multi-pass membrane protein</topology>
    </subcellularLocation>
</comment>
<dbReference type="RefSeq" id="WP_074560127.1">
    <property type="nucleotide sequence ID" value="NZ_CP041230.1"/>
</dbReference>
<keyword evidence="5 6" id="KW-0472">Membrane</keyword>
<dbReference type="InterPro" id="IPR002528">
    <property type="entry name" value="MATE_fam"/>
</dbReference>
<feature type="transmembrane region" description="Helical" evidence="6">
    <location>
        <begin position="409"/>
        <end position="428"/>
    </location>
</feature>
<dbReference type="GO" id="GO:0042910">
    <property type="term" value="F:xenobiotic transmembrane transporter activity"/>
    <property type="evidence" value="ECO:0007669"/>
    <property type="project" value="InterPro"/>
</dbReference>
<feature type="transmembrane region" description="Helical" evidence="6">
    <location>
        <begin position="128"/>
        <end position="149"/>
    </location>
</feature>
<evidence type="ECO:0000256" key="3">
    <source>
        <dbReference type="ARBA" id="ARBA00022692"/>
    </source>
</evidence>
<dbReference type="PANTHER" id="PTHR30250">
    <property type="entry name" value="PST FAMILY PREDICTED COLANIC ACID TRANSPORTER"/>
    <property type="match status" value="1"/>
</dbReference>
<evidence type="ECO:0000313" key="8">
    <source>
        <dbReference type="Proteomes" id="UP000327007"/>
    </source>
</evidence>
<feature type="transmembrane region" description="Helical" evidence="6">
    <location>
        <begin position="161"/>
        <end position="184"/>
    </location>
</feature>
<evidence type="ECO:0000256" key="6">
    <source>
        <dbReference type="SAM" id="Phobius"/>
    </source>
</evidence>
<reference evidence="8" key="1">
    <citation type="journal article" date="2018" name="J. Anim. Genet.">
        <title>Acquired interbacterial defense systems protect against interspecies antagonism in the human gut microbiome.</title>
        <authorList>
            <person name="Ross B.D."/>
            <person name="Verster A.J."/>
            <person name="Radey M.C."/>
            <person name="Schmidtke D.T."/>
            <person name="Pope C.E."/>
            <person name="Hoffman L.R."/>
            <person name="Hajjar A."/>
            <person name="Peterson S.B."/>
            <person name="Borenstein E."/>
            <person name="Mougous J."/>
        </authorList>
    </citation>
    <scope>NUCLEOTIDE SEQUENCE [LARGE SCALE GENOMIC DNA]</scope>
    <source>
        <strain evidence="8">H204</strain>
    </source>
</reference>
<feature type="transmembrane region" description="Helical" evidence="6">
    <location>
        <begin position="46"/>
        <end position="69"/>
    </location>
</feature>
<accession>A0AAI9S2E3</accession>
<feature type="transmembrane region" description="Helical" evidence="6">
    <location>
        <begin position="320"/>
        <end position="343"/>
    </location>
</feature>